<dbReference type="HAMAP" id="MF_00265">
    <property type="entry name" value="VapC_Nob1"/>
    <property type="match status" value="1"/>
</dbReference>
<keyword evidence="6 8" id="KW-0460">Magnesium</keyword>
<dbReference type="InterPro" id="IPR029060">
    <property type="entry name" value="PIN-like_dom_sf"/>
</dbReference>
<dbReference type="Gene3D" id="3.40.50.1010">
    <property type="entry name" value="5'-nuclease"/>
    <property type="match status" value="1"/>
</dbReference>
<dbReference type="GO" id="GO:0000287">
    <property type="term" value="F:magnesium ion binding"/>
    <property type="evidence" value="ECO:0007669"/>
    <property type="project" value="UniProtKB-UniRule"/>
</dbReference>
<name>A0A6J4L517_9BACT</name>
<proteinExistence type="inferred from homology"/>
<dbReference type="EMBL" id="CADCTW010000096">
    <property type="protein sequence ID" value="CAA9322381.1"/>
    <property type="molecule type" value="Genomic_DNA"/>
</dbReference>
<comment type="similarity">
    <text evidence="7 8">Belongs to the PINc/VapC protein family.</text>
</comment>
<evidence type="ECO:0000259" key="9">
    <source>
        <dbReference type="Pfam" id="PF01850"/>
    </source>
</evidence>
<keyword evidence="4 8" id="KW-0479">Metal-binding</keyword>
<dbReference type="CDD" id="cd09871">
    <property type="entry name" value="PIN_MtVapC28-VapC30-like"/>
    <property type="match status" value="1"/>
</dbReference>
<gene>
    <name evidence="8" type="primary">vapC</name>
    <name evidence="10" type="ORF">AVDCRST_MAG68-1924</name>
</gene>
<evidence type="ECO:0000256" key="5">
    <source>
        <dbReference type="ARBA" id="ARBA00022801"/>
    </source>
</evidence>
<feature type="binding site" evidence="8">
    <location>
        <position position="100"/>
    </location>
    <ligand>
        <name>Mg(2+)</name>
        <dbReference type="ChEBI" id="CHEBI:18420"/>
    </ligand>
</feature>
<dbReference type="GO" id="GO:0016787">
    <property type="term" value="F:hydrolase activity"/>
    <property type="evidence" value="ECO:0007669"/>
    <property type="project" value="UniProtKB-KW"/>
</dbReference>
<dbReference type="InterPro" id="IPR002716">
    <property type="entry name" value="PIN_dom"/>
</dbReference>
<keyword evidence="5 8" id="KW-0378">Hydrolase</keyword>
<dbReference type="GO" id="GO:0090729">
    <property type="term" value="F:toxin activity"/>
    <property type="evidence" value="ECO:0007669"/>
    <property type="project" value="UniProtKB-KW"/>
</dbReference>
<evidence type="ECO:0000256" key="4">
    <source>
        <dbReference type="ARBA" id="ARBA00022723"/>
    </source>
</evidence>
<protein>
    <recommendedName>
        <fullName evidence="8">Ribonuclease VapC</fullName>
        <shortName evidence="8">RNase VapC</shortName>
        <ecNumber evidence="8">3.1.-.-</ecNumber>
    </recommendedName>
    <alternativeName>
        <fullName evidence="8">Toxin VapC</fullName>
    </alternativeName>
</protein>
<dbReference type="InterPro" id="IPR022907">
    <property type="entry name" value="VapC_family"/>
</dbReference>
<evidence type="ECO:0000256" key="8">
    <source>
        <dbReference type="HAMAP-Rule" id="MF_00265"/>
    </source>
</evidence>
<dbReference type="AlphaFoldDB" id="A0A6J4L517"/>
<keyword evidence="8" id="KW-0800">Toxin</keyword>
<dbReference type="InterPro" id="IPR050556">
    <property type="entry name" value="Type_II_TA_system_RNase"/>
</dbReference>
<evidence type="ECO:0000313" key="10">
    <source>
        <dbReference type="EMBL" id="CAA9322381.1"/>
    </source>
</evidence>
<dbReference type="GO" id="GO:0004540">
    <property type="term" value="F:RNA nuclease activity"/>
    <property type="evidence" value="ECO:0007669"/>
    <property type="project" value="InterPro"/>
</dbReference>
<evidence type="ECO:0000256" key="7">
    <source>
        <dbReference type="ARBA" id="ARBA00038093"/>
    </source>
</evidence>
<reference evidence="10" key="1">
    <citation type="submission" date="2020-02" db="EMBL/GenBank/DDBJ databases">
        <authorList>
            <person name="Meier V. D."/>
        </authorList>
    </citation>
    <scope>NUCLEOTIDE SEQUENCE</scope>
    <source>
        <strain evidence="10">AVDCRST_MAG68</strain>
    </source>
</reference>
<comment type="function">
    <text evidence="8">Toxic component of a toxin-antitoxin (TA) system. An RNase.</text>
</comment>
<dbReference type="PANTHER" id="PTHR33653">
    <property type="entry name" value="RIBONUCLEASE VAPC2"/>
    <property type="match status" value="1"/>
</dbReference>
<evidence type="ECO:0000256" key="1">
    <source>
        <dbReference type="ARBA" id="ARBA00001946"/>
    </source>
</evidence>
<dbReference type="Pfam" id="PF01850">
    <property type="entry name" value="PIN"/>
    <property type="match status" value="1"/>
</dbReference>
<dbReference type="EC" id="3.1.-.-" evidence="8"/>
<evidence type="ECO:0000256" key="3">
    <source>
        <dbReference type="ARBA" id="ARBA00022722"/>
    </source>
</evidence>
<keyword evidence="3 8" id="KW-0540">Nuclease</keyword>
<sequence>MVIDTSALVAILLSEPEAARMGRAIAEASSPVVGAPTLVEAAAVLMGRLGPGGEVLLDALLHRLKIEVVPMTATAADAARRAYARYGKGVGRPGVLNFGDCLSYGVAADRGVPLLFKGDDFPRTDISADAY</sequence>
<organism evidence="10">
    <name type="scientific">uncultured Gemmatimonadota bacterium</name>
    <dbReference type="NCBI Taxonomy" id="203437"/>
    <lineage>
        <taxon>Bacteria</taxon>
        <taxon>Pseudomonadati</taxon>
        <taxon>Gemmatimonadota</taxon>
        <taxon>environmental samples</taxon>
    </lineage>
</organism>
<feature type="domain" description="PIN" evidence="9">
    <location>
        <begin position="1"/>
        <end position="125"/>
    </location>
</feature>
<dbReference type="SUPFAM" id="SSF88723">
    <property type="entry name" value="PIN domain-like"/>
    <property type="match status" value="1"/>
</dbReference>
<feature type="binding site" evidence="8">
    <location>
        <position position="4"/>
    </location>
    <ligand>
        <name>Mg(2+)</name>
        <dbReference type="ChEBI" id="CHEBI:18420"/>
    </ligand>
</feature>
<dbReference type="PANTHER" id="PTHR33653:SF1">
    <property type="entry name" value="RIBONUCLEASE VAPC2"/>
    <property type="match status" value="1"/>
</dbReference>
<keyword evidence="2 8" id="KW-1277">Toxin-antitoxin system</keyword>
<evidence type="ECO:0000256" key="6">
    <source>
        <dbReference type="ARBA" id="ARBA00022842"/>
    </source>
</evidence>
<comment type="cofactor">
    <cofactor evidence="1 8">
        <name>Mg(2+)</name>
        <dbReference type="ChEBI" id="CHEBI:18420"/>
    </cofactor>
</comment>
<evidence type="ECO:0000256" key="2">
    <source>
        <dbReference type="ARBA" id="ARBA00022649"/>
    </source>
</evidence>
<accession>A0A6J4L517</accession>